<evidence type="ECO:0000313" key="2">
    <source>
        <dbReference type="Proteomes" id="UP000299102"/>
    </source>
</evidence>
<gene>
    <name evidence="1" type="ORF">EVAR_45319_1</name>
</gene>
<reference evidence="1 2" key="1">
    <citation type="journal article" date="2019" name="Commun. Biol.">
        <title>The bagworm genome reveals a unique fibroin gene that provides high tensile strength.</title>
        <authorList>
            <person name="Kono N."/>
            <person name="Nakamura H."/>
            <person name="Ohtoshi R."/>
            <person name="Tomita M."/>
            <person name="Numata K."/>
            <person name="Arakawa K."/>
        </authorList>
    </citation>
    <scope>NUCLEOTIDE SEQUENCE [LARGE SCALE GENOMIC DNA]</scope>
</reference>
<sequence>MPLPINFHYLRSWPPLTHGGRQLRPPHLSTRSPNEVTSRRRDVHCTFATRGPLFCDLLTVDSASDVARPLPLLLAASVSYVDVLRPVALVAAQLRGEKGEQRAEITGALYIGTIIAHTFCFTDIPRPCHEGSSVSVAENLALL</sequence>
<dbReference type="Proteomes" id="UP000299102">
    <property type="component" value="Unassembled WGS sequence"/>
</dbReference>
<dbReference type="EMBL" id="BGZK01000893">
    <property type="protein sequence ID" value="GBP64271.1"/>
    <property type="molecule type" value="Genomic_DNA"/>
</dbReference>
<dbReference type="AlphaFoldDB" id="A0A4C1XKF9"/>
<proteinExistence type="predicted"/>
<evidence type="ECO:0000313" key="1">
    <source>
        <dbReference type="EMBL" id="GBP64271.1"/>
    </source>
</evidence>
<comment type="caution">
    <text evidence="1">The sequence shown here is derived from an EMBL/GenBank/DDBJ whole genome shotgun (WGS) entry which is preliminary data.</text>
</comment>
<accession>A0A4C1XKF9</accession>
<keyword evidence="2" id="KW-1185">Reference proteome</keyword>
<protein>
    <submittedName>
        <fullName evidence="1">Uncharacterized protein</fullName>
    </submittedName>
</protein>
<name>A0A4C1XKF9_EUMVA</name>
<organism evidence="1 2">
    <name type="scientific">Eumeta variegata</name>
    <name type="common">Bagworm moth</name>
    <name type="synonym">Eumeta japonica</name>
    <dbReference type="NCBI Taxonomy" id="151549"/>
    <lineage>
        <taxon>Eukaryota</taxon>
        <taxon>Metazoa</taxon>
        <taxon>Ecdysozoa</taxon>
        <taxon>Arthropoda</taxon>
        <taxon>Hexapoda</taxon>
        <taxon>Insecta</taxon>
        <taxon>Pterygota</taxon>
        <taxon>Neoptera</taxon>
        <taxon>Endopterygota</taxon>
        <taxon>Lepidoptera</taxon>
        <taxon>Glossata</taxon>
        <taxon>Ditrysia</taxon>
        <taxon>Tineoidea</taxon>
        <taxon>Psychidae</taxon>
        <taxon>Oiketicinae</taxon>
        <taxon>Eumeta</taxon>
    </lineage>
</organism>